<keyword evidence="5" id="KW-0853">WD repeat</keyword>
<evidence type="ECO:0000256" key="2">
    <source>
        <dbReference type="ARBA" id="ARBA00022664"/>
    </source>
</evidence>
<evidence type="ECO:0000313" key="6">
    <source>
        <dbReference type="EMBL" id="TNJ29955.1"/>
    </source>
</evidence>
<evidence type="ECO:0000256" key="4">
    <source>
        <dbReference type="ARBA" id="ARBA00029851"/>
    </source>
</evidence>
<comment type="subcellular location">
    <subcellularLocation>
        <location evidence="1">Nucleus</location>
    </subcellularLocation>
</comment>
<keyword evidence="2" id="KW-0507">mRNA processing</keyword>
<comment type="caution">
    <text evidence="6">The sequence shown here is derived from an EMBL/GenBank/DDBJ whole genome shotgun (WGS) entry which is preliminary data.</text>
</comment>
<keyword evidence="3" id="KW-0539">Nucleus</keyword>
<dbReference type="SUPFAM" id="SSF50978">
    <property type="entry name" value="WD40 repeat-like"/>
    <property type="match status" value="1"/>
</dbReference>
<keyword evidence="7" id="KW-1185">Reference proteome</keyword>
<dbReference type="InterPro" id="IPR015943">
    <property type="entry name" value="WD40/YVTN_repeat-like_dom_sf"/>
</dbReference>
<gene>
    <name evidence="6" type="ORF">GMRT_13535</name>
</gene>
<dbReference type="AlphaFoldDB" id="A0A4Z1SYW8"/>
<dbReference type="InterPro" id="IPR036322">
    <property type="entry name" value="WD40_repeat_dom_sf"/>
</dbReference>
<dbReference type="VEuPathDB" id="GiardiaDB:GMRT_13535"/>
<protein>
    <recommendedName>
        <fullName evidence="4">Cleavage stimulation factor 50 kDa subunit</fullName>
    </recommendedName>
</protein>
<name>A0A4Z1SYW8_GIAMU</name>
<dbReference type="PANTHER" id="PTHR44133">
    <property type="entry name" value="CLEAVAGE STIMULATION FACTOR SUBUNIT 1"/>
    <property type="match status" value="1"/>
</dbReference>
<proteinExistence type="predicted"/>
<organism evidence="6 7">
    <name type="scientific">Giardia muris</name>
    <dbReference type="NCBI Taxonomy" id="5742"/>
    <lineage>
        <taxon>Eukaryota</taxon>
        <taxon>Metamonada</taxon>
        <taxon>Diplomonadida</taxon>
        <taxon>Hexamitidae</taxon>
        <taxon>Giardiinae</taxon>
        <taxon>Giardia</taxon>
    </lineage>
</organism>
<evidence type="ECO:0000256" key="5">
    <source>
        <dbReference type="PROSITE-ProRule" id="PRU00221"/>
    </source>
</evidence>
<evidence type="ECO:0000313" key="7">
    <source>
        <dbReference type="Proteomes" id="UP000315496"/>
    </source>
</evidence>
<dbReference type="EMBL" id="VDLU01000001">
    <property type="protein sequence ID" value="TNJ29955.1"/>
    <property type="molecule type" value="Genomic_DNA"/>
</dbReference>
<dbReference type="OrthoDB" id="538223at2759"/>
<dbReference type="Gene3D" id="2.130.10.10">
    <property type="entry name" value="YVTN repeat-like/Quinoprotein amine dehydrogenase"/>
    <property type="match status" value="1"/>
</dbReference>
<dbReference type="InterPro" id="IPR001680">
    <property type="entry name" value="WD40_rpt"/>
</dbReference>
<sequence>MNKAYLYQLIVRQLRADGFYIAASQLQRATATPEPHLPPNAPQLAKLLSGALESNAITDPASLELEAAEAAITTAHSTHPQNYAFTMDPKNYRHQKPIVVCRFSPDGKYLATGARDACLKLISVEGAPNTRDGPKPRTFYGHHGTVADVAFHPYAQLIATCSEDTTIRLFSMDRDVTGSGHLDAISMEKNLSAVAWHPSGTHLVTGTASDTVLRIFDLQRKDAIYVTDAVDKANSISMVGFNSNDRSVKYMWATHQCGITFYDRSNGRRANMSVTLPSIRKNVRAHFLGDGSSFLLSDGHDACRLYDIRNTAKHVKAFQSLVSSATTMDNDQVVIGLTGRDTAEQKMRVIGYLLGSGERLSLDKTARYNNELCCGNPVSPMYALVYDKTLYIYRQASNRL</sequence>
<dbReference type="PROSITE" id="PS50082">
    <property type="entry name" value="WD_REPEATS_2"/>
    <property type="match status" value="1"/>
</dbReference>
<feature type="repeat" description="WD" evidence="5">
    <location>
        <begin position="139"/>
        <end position="173"/>
    </location>
</feature>
<evidence type="ECO:0000256" key="3">
    <source>
        <dbReference type="ARBA" id="ARBA00023242"/>
    </source>
</evidence>
<dbReference type="InterPro" id="IPR044633">
    <property type="entry name" value="CstF1-like"/>
</dbReference>
<dbReference type="PROSITE" id="PS50294">
    <property type="entry name" value="WD_REPEATS_REGION"/>
    <property type="match status" value="1"/>
</dbReference>
<evidence type="ECO:0000256" key="1">
    <source>
        <dbReference type="ARBA" id="ARBA00004123"/>
    </source>
</evidence>
<dbReference type="InterPro" id="IPR038184">
    <property type="entry name" value="CSTF1_dimer_sf"/>
</dbReference>
<dbReference type="Pfam" id="PF00400">
    <property type="entry name" value="WD40"/>
    <property type="match status" value="3"/>
</dbReference>
<accession>A0A4Z1SYW8</accession>
<dbReference type="PANTHER" id="PTHR44133:SF2">
    <property type="entry name" value="CLEAVAGE STIMULATION FACTOR SUBUNIT 1"/>
    <property type="match status" value="1"/>
</dbReference>
<reference evidence="6 7" key="1">
    <citation type="submission" date="2019-05" db="EMBL/GenBank/DDBJ databases">
        <title>The compact genome of Giardia muris reveals important steps in the evolution of intestinal protozoan parasites.</title>
        <authorList>
            <person name="Xu F."/>
            <person name="Jimenez-Gonzalez A."/>
            <person name="Einarsson E."/>
            <person name="Astvaldsson A."/>
            <person name="Peirasmaki D."/>
            <person name="Eckmann L."/>
            <person name="Andersson J.O."/>
            <person name="Svard S.G."/>
            <person name="Jerlstrom-Hultqvist J."/>
        </authorList>
    </citation>
    <scope>NUCLEOTIDE SEQUENCE [LARGE SCALE GENOMIC DNA]</scope>
    <source>
        <strain evidence="6 7">Roberts-Thomson</strain>
    </source>
</reference>
<dbReference type="GO" id="GO:0031124">
    <property type="term" value="P:mRNA 3'-end processing"/>
    <property type="evidence" value="ECO:0007669"/>
    <property type="project" value="InterPro"/>
</dbReference>
<dbReference type="SMART" id="SM00320">
    <property type="entry name" value="WD40"/>
    <property type="match status" value="3"/>
</dbReference>
<dbReference type="Proteomes" id="UP000315496">
    <property type="component" value="Chromosome 1"/>
</dbReference>
<dbReference type="GO" id="GO:0003723">
    <property type="term" value="F:RNA binding"/>
    <property type="evidence" value="ECO:0007669"/>
    <property type="project" value="TreeGrafter"/>
</dbReference>
<dbReference type="GO" id="GO:0005848">
    <property type="term" value="C:mRNA cleavage stimulating factor complex"/>
    <property type="evidence" value="ECO:0007669"/>
    <property type="project" value="InterPro"/>
</dbReference>
<dbReference type="Gene3D" id="1.20.960.50">
    <property type="entry name" value="Cleavage stimulation factor subunit 1, dimerisation domain"/>
    <property type="match status" value="1"/>
</dbReference>